<dbReference type="InterPro" id="IPR011268">
    <property type="entry name" value="Purine_phosphorylase"/>
</dbReference>
<dbReference type="Proteomes" id="UP000231932">
    <property type="component" value="Chromosome"/>
</dbReference>
<dbReference type="KEGG" id="kyr:CVV65_09640"/>
<feature type="binding site" evidence="10">
    <location>
        <position position="192"/>
    </location>
    <ligand>
        <name>a purine D-ribonucleoside</name>
        <dbReference type="ChEBI" id="CHEBI:142355"/>
    </ligand>
</feature>
<feature type="domain" description="Nucleoside phosphorylase" evidence="11">
    <location>
        <begin position="22"/>
        <end position="268"/>
    </location>
</feature>
<evidence type="ECO:0000313" key="13">
    <source>
        <dbReference type="Proteomes" id="UP000231932"/>
    </source>
</evidence>
<evidence type="ECO:0000313" key="12">
    <source>
        <dbReference type="EMBL" id="ATY85157.1"/>
    </source>
</evidence>
<dbReference type="InterPro" id="IPR000845">
    <property type="entry name" value="Nucleoside_phosphorylase_d"/>
</dbReference>
<dbReference type="Pfam" id="PF01048">
    <property type="entry name" value="PNP_UDP_1"/>
    <property type="match status" value="1"/>
</dbReference>
<name>A0A2K8N8K9_9BACL</name>
<dbReference type="InterPro" id="IPR011270">
    <property type="entry name" value="Pur_Nuc_Pase_Ino/Guo-sp"/>
</dbReference>
<evidence type="ECO:0000256" key="5">
    <source>
        <dbReference type="ARBA" id="ARBA00022553"/>
    </source>
</evidence>
<feature type="binding site" evidence="10">
    <location>
        <begin position="80"/>
        <end position="82"/>
    </location>
    <ligand>
        <name>phosphate</name>
        <dbReference type="ChEBI" id="CHEBI:43474"/>
    </ligand>
</feature>
<proteinExistence type="inferred from homology"/>
<dbReference type="UniPathway" id="UPA00606"/>
<keyword evidence="7 9" id="KW-0808">Transferase</keyword>
<evidence type="ECO:0000256" key="2">
    <source>
        <dbReference type="ARBA" id="ARBA00005058"/>
    </source>
</evidence>
<evidence type="ECO:0000259" key="11">
    <source>
        <dbReference type="Pfam" id="PF01048"/>
    </source>
</evidence>
<dbReference type="InterPro" id="IPR035994">
    <property type="entry name" value="Nucleoside_phosphorylase_sf"/>
</dbReference>
<dbReference type="OrthoDB" id="1523230at2"/>
<comment type="catalytic activity">
    <reaction evidence="8">
        <text>a purine 2'-deoxy-D-ribonucleoside + phosphate = a purine nucleobase + 2-deoxy-alpha-D-ribose 1-phosphate</text>
        <dbReference type="Rhea" id="RHEA:36431"/>
        <dbReference type="ChEBI" id="CHEBI:26386"/>
        <dbReference type="ChEBI" id="CHEBI:43474"/>
        <dbReference type="ChEBI" id="CHEBI:57259"/>
        <dbReference type="ChEBI" id="CHEBI:142361"/>
        <dbReference type="EC" id="2.4.2.1"/>
    </reaction>
</comment>
<dbReference type="NCBIfam" id="NF006054">
    <property type="entry name" value="PRK08202.1"/>
    <property type="match status" value="1"/>
</dbReference>
<dbReference type="AlphaFoldDB" id="A0A2K8N8K9"/>
<dbReference type="EMBL" id="CP024955">
    <property type="protein sequence ID" value="ATY85157.1"/>
    <property type="molecule type" value="Genomic_DNA"/>
</dbReference>
<dbReference type="PANTHER" id="PTHR11904">
    <property type="entry name" value="METHYLTHIOADENOSINE/PURINE NUCLEOSIDE PHOSPHORYLASE"/>
    <property type="match status" value="1"/>
</dbReference>
<dbReference type="EC" id="2.4.2.1" evidence="9"/>
<dbReference type="PANTHER" id="PTHR11904:SF9">
    <property type="entry name" value="PURINE NUCLEOSIDE PHOSPHORYLASE-RELATED"/>
    <property type="match status" value="1"/>
</dbReference>
<sequence>MKTQWVREVAERLEQGLAEKPRVAVILGSGLGGVADRLEAKRVVPYEEIPEFPVSTVVGHAGRLVFGRLGGVPTAVMQGRFHLYEGYTPEQVAFPVRVLRTLGAEILIVTNASGGVNIGFRPGDLMLIRDHLNLTGKNPLVGPNDDELGPRFPDMSAAYDRELLGLARQVGRELNLPLQEGVYAGLLGPTFETPAEIRMLRVLGADAVGMSTVTEVIAARHAGMRVLGISCITNMAAGILDQPLSHEEVLETGRRIGAQFSGLITEIVSRL</sequence>
<feature type="binding site" evidence="10">
    <location>
        <position position="60"/>
    </location>
    <ligand>
        <name>phosphate</name>
        <dbReference type="ChEBI" id="CHEBI:43474"/>
    </ligand>
</feature>
<comment type="function">
    <text evidence="1">The purine nucleoside phosphorylases catalyze the phosphorolytic breakdown of the N-glycosidic bond in the beta-(deoxy)ribonucleoside molecules, with the formation of the corresponding free purine bases and pentose-1-phosphate. Cleaves guanosine, inosine, 2'-deoxyguanosine and 2'-deoxyinosine.</text>
</comment>
<comment type="subunit">
    <text evidence="4">Homotrimer.</text>
</comment>
<dbReference type="PIRSF" id="PIRSF000477">
    <property type="entry name" value="PurNPase"/>
    <property type="match status" value="1"/>
</dbReference>
<dbReference type="NCBIfam" id="TIGR01697">
    <property type="entry name" value="PNPH-PUNA-XAPA"/>
    <property type="match status" value="1"/>
</dbReference>
<evidence type="ECO:0000256" key="10">
    <source>
        <dbReference type="PIRSR" id="PIRSR000477-2"/>
    </source>
</evidence>
<evidence type="ECO:0000256" key="7">
    <source>
        <dbReference type="ARBA" id="ARBA00022679"/>
    </source>
</evidence>
<comment type="pathway">
    <text evidence="2 9">Purine metabolism; purine nucleoside salvage.</text>
</comment>
<feature type="binding site" evidence="10">
    <location>
        <position position="112"/>
    </location>
    <ligand>
        <name>phosphate</name>
        <dbReference type="ChEBI" id="CHEBI:43474"/>
    </ligand>
</feature>
<feature type="binding site" evidence="10">
    <location>
        <position position="234"/>
    </location>
    <ligand>
        <name>a purine D-ribonucleoside</name>
        <dbReference type="ChEBI" id="CHEBI:142355"/>
    </ligand>
</feature>
<organism evidence="12 13">
    <name type="scientific">Kyrpidia spormannii</name>
    <dbReference type="NCBI Taxonomy" id="2055160"/>
    <lineage>
        <taxon>Bacteria</taxon>
        <taxon>Bacillati</taxon>
        <taxon>Bacillota</taxon>
        <taxon>Bacilli</taxon>
        <taxon>Bacillales</taxon>
        <taxon>Alicyclobacillaceae</taxon>
        <taxon>Kyrpidia</taxon>
    </lineage>
</organism>
<evidence type="ECO:0000256" key="1">
    <source>
        <dbReference type="ARBA" id="ARBA00002678"/>
    </source>
</evidence>
<dbReference type="FunFam" id="3.40.50.1580:FF:000010">
    <property type="entry name" value="Purine nucleoside phosphorylase"/>
    <property type="match status" value="1"/>
</dbReference>
<evidence type="ECO:0000256" key="3">
    <source>
        <dbReference type="ARBA" id="ARBA00006751"/>
    </source>
</evidence>
<dbReference type="GO" id="GO:0004731">
    <property type="term" value="F:purine-nucleoside phosphorylase activity"/>
    <property type="evidence" value="ECO:0007669"/>
    <property type="project" value="UniProtKB-EC"/>
</dbReference>
<keyword evidence="6 9" id="KW-0328">Glycosyltransferase</keyword>
<feature type="binding site" evidence="10">
    <location>
        <position position="211"/>
    </location>
    <ligand>
        <name>phosphate</name>
        <dbReference type="ChEBI" id="CHEBI:43474"/>
    </ligand>
</feature>
<feature type="binding site" evidence="10">
    <location>
        <position position="29"/>
    </location>
    <ligand>
        <name>phosphate</name>
        <dbReference type="ChEBI" id="CHEBI:43474"/>
    </ligand>
</feature>
<protein>
    <recommendedName>
        <fullName evidence="9">Purine nucleoside phosphorylase</fullName>
        <ecNumber evidence="9">2.4.2.1</ecNumber>
    </recommendedName>
    <alternativeName>
        <fullName evidence="9">Inosine-guanosine phosphorylase</fullName>
    </alternativeName>
</protein>
<evidence type="ECO:0000256" key="8">
    <source>
        <dbReference type="ARBA" id="ARBA00048556"/>
    </source>
</evidence>
<comment type="similarity">
    <text evidence="3 9">Belongs to the PNP/MTAP phosphorylase family.</text>
</comment>
<dbReference type="GO" id="GO:0009116">
    <property type="term" value="P:nucleoside metabolic process"/>
    <property type="evidence" value="ECO:0007669"/>
    <property type="project" value="InterPro"/>
</dbReference>
<evidence type="ECO:0000256" key="6">
    <source>
        <dbReference type="ARBA" id="ARBA00022676"/>
    </source>
</evidence>
<keyword evidence="5" id="KW-0597">Phosphoprotein</keyword>
<dbReference type="SUPFAM" id="SSF53167">
    <property type="entry name" value="Purine and uridine phosphorylases"/>
    <property type="match status" value="1"/>
</dbReference>
<gene>
    <name evidence="12" type="ORF">CVV65_09640</name>
</gene>
<dbReference type="Gene3D" id="3.40.50.1580">
    <property type="entry name" value="Nucleoside phosphorylase domain"/>
    <property type="match status" value="1"/>
</dbReference>
<dbReference type="CDD" id="cd09009">
    <property type="entry name" value="PNP-EcPNPII_like"/>
    <property type="match status" value="1"/>
</dbReference>
<dbReference type="NCBIfam" id="TIGR01700">
    <property type="entry name" value="PNPH"/>
    <property type="match status" value="1"/>
</dbReference>
<keyword evidence="13" id="KW-1185">Reference proteome</keyword>
<evidence type="ECO:0000256" key="9">
    <source>
        <dbReference type="PIRNR" id="PIRNR000477"/>
    </source>
</evidence>
<dbReference type="RefSeq" id="WP_100667950.1">
    <property type="nucleotide sequence ID" value="NZ_CP024955.1"/>
</dbReference>
<accession>A0A2K8N8K9</accession>
<evidence type="ECO:0000256" key="4">
    <source>
        <dbReference type="ARBA" id="ARBA00011233"/>
    </source>
</evidence>
<dbReference type="GO" id="GO:0005737">
    <property type="term" value="C:cytoplasm"/>
    <property type="evidence" value="ECO:0007669"/>
    <property type="project" value="TreeGrafter"/>
</dbReference>
<reference evidence="13" key="1">
    <citation type="submission" date="2017-11" db="EMBL/GenBank/DDBJ databases">
        <title>Complete Genome Sequence of Kyrpidia sp. Strain EA-1, a thermophilic, hydrogen-oxidizing Bacterium, isolated from the Azores.</title>
        <authorList>
            <person name="Reiner J.E."/>
            <person name="Lapp C.J."/>
            <person name="Bunk B."/>
            <person name="Gescher J."/>
        </authorList>
    </citation>
    <scope>NUCLEOTIDE SEQUENCE [LARGE SCALE GENOMIC DNA]</scope>
    <source>
        <strain evidence="13">EA-1</strain>
    </source>
</reference>